<accession>A0A4R6QQ56</accession>
<comment type="caution">
    <text evidence="1">The sequence shown here is derived from an EMBL/GenBank/DDBJ whole genome shotgun (WGS) entry which is preliminary data.</text>
</comment>
<evidence type="ECO:0000313" key="2">
    <source>
        <dbReference type="Proteomes" id="UP000295361"/>
    </source>
</evidence>
<evidence type="ECO:0000313" key="1">
    <source>
        <dbReference type="EMBL" id="TDP73030.1"/>
    </source>
</evidence>
<protein>
    <submittedName>
        <fullName evidence="1">Uncharacterized protein</fullName>
    </submittedName>
</protein>
<sequence length="53" mass="5706">MIFVSQLSTETNTFAYAPTGRGGFEGYSIYFGDASTRVFDCKMVGGGTPRASR</sequence>
<dbReference type="AlphaFoldDB" id="A0A4R6QQ56"/>
<dbReference type="EMBL" id="SNXS01000002">
    <property type="protein sequence ID" value="TDP73030.1"/>
    <property type="molecule type" value="Genomic_DNA"/>
</dbReference>
<keyword evidence="2" id="KW-1185">Reference proteome</keyword>
<organism evidence="1 2">
    <name type="scientific">Roseateles toxinivorans</name>
    <dbReference type="NCBI Taxonomy" id="270368"/>
    <lineage>
        <taxon>Bacteria</taxon>
        <taxon>Pseudomonadati</taxon>
        <taxon>Pseudomonadota</taxon>
        <taxon>Betaproteobacteria</taxon>
        <taxon>Burkholderiales</taxon>
        <taxon>Sphaerotilaceae</taxon>
        <taxon>Roseateles</taxon>
    </lineage>
</organism>
<dbReference type="InParanoid" id="A0A4R6QQ56"/>
<gene>
    <name evidence="1" type="ORF">DES47_102776</name>
</gene>
<reference evidence="1 2" key="1">
    <citation type="submission" date="2019-03" db="EMBL/GenBank/DDBJ databases">
        <title>Genomic Encyclopedia of Type Strains, Phase IV (KMG-IV): sequencing the most valuable type-strain genomes for metagenomic binning, comparative biology and taxonomic classification.</title>
        <authorList>
            <person name="Goeker M."/>
        </authorList>
    </citation>
    <scope>NUCLEOTIDE SEQUENCE [LARGE SCALE GENOMIC DNA]</scope>
    <source>
        <strain evidence="1 2">DSM 16998</strain>
    </source>
</reference>
<dbReference type="RefSeq" id="WP_166651937.1">
    <property type="nucleotide sequence ID" value="NZ_SNXS01000002.1"/>
</dbReference>
<proteinExistence type="predicted"/>
<name>A0A4R6QQ56_9BURK</name>
<dbReference type="Proteomes" id="UP000295361">
    <property type="component" value="Unassembled WGS sequence"/>
</dbReference>